<reference evidence="4 5" key="1">
    <citation type="submission" date="2023-05" db="EMBL/GenBank/DDBJ databases">
        <title>B98-5 Cell Line De Novo Hybrid Assembly: An Optical Mapping Approach.</title>
        <authorList>
            <person name="Kananen K."/>
            <person name="Auerbach J.A."/>
            <person name="Kautto E."/>
            <person name="Blachly J.S."/>
        </authorList>
    </citation>
    <scope>NUCLEOTIDE SEQUENCE [LARGE SCALE GENOMIC DNA]</scope>
    <source>
        <strain evidence="4">B95-8</strain>
        <tissue evidence="4">Cell line</tissue>
    </source>
</reference>
<proteinExistence type="predicted"/>
<name>A0ABQ9WGF1_SAGOE</name>
<evidence type="ECO:0000313" key="5">
    <source>
        <dbReference type="Proteomes" id="UP001266305"/>
    </source>
</evidence>
<organism evidence="4 5">
    <name type="scientific">Saguinus oedipus</name>
    <name type="common">Cotton-top tamarin</name>
    <name type="synonym">Oedipomidas oedipus</name>
    <dbReference type="NCBI Taxonomy" id="9490"/>
    <lineage>
        <taxon>Eukaryota</taxon>
        <taxon>Metazoa</taxon>
        <taxon>Chordata</taxon>
        <taxon>Craniata</taxon>
        <taxon>Vertebrata</taxon>
        <taxon>Euteleostomi</taxon>
        <taxon>Mammalia</taxon>
        <taxon>Eutheria</taxon>
        <taxon>Euarchontoglires</taxon>
        <taxon>Primates</taxon>
        <taxon>Haplorrhini</taxon>
        <taxon>Platyrrhini</taxon>
        <taxon>Cebidae</taxon>
        <taxon>Callitrichinae</taxon>
        <taxon>Saguinus</taxon>
    </lineage>
</organism>
<feature type="chain" id="PRO_5047247276" evidence="3">
    <location>
        <begin position="24"/>
        <end position="214"/>
    </location>
</feature>
<gene>
    <name evidence="4" type="ORF">P7K49_002108</name>
</gene>
<dbReference type="Proteomes" id="UP001266305">
    <property type="component" value="Unassembled WGS sequence"/>
</dbReference>
<feature type="transmembrane region" description="Helical" evidence="2">
    <location>
        <begin position="33"/>
        <end position="50"/>
    </location>
</feature>
<sequence length="214" mass="21724">MELWPSVAAALLGLLLLVQLSRAAEFYAKVALYCALCFALSAAASLVCLLRHGGRTVENMSAPGQAAGGGRGPEPGGPEPASQNPPRPCALARASTPRPCRPEWGAGDGAAVREKAGSGRSGRGFRGAETEAEVAGTCPRAVDGARSGMGRPSSSLRRPPARPPGDGRTCGAGSLFPSLPLRREVGDPEGTCFHAGERPLASSSGVQLPSEGNG</sequence>
<keyword evidence="2" id="KW-1133">Transmembrane helix</keyword>
<dbReference type="EMBL" id="JASSZA010000001">
    <property type="protein sequence ID" value="KAK2120722.1"/>
    <property type="molecule type" value="Genomic_DNA"/>
</dbReference>
<feature type="region of interest" description="Disordered" evidence="1">
    <location>
        <begin position="60"/>
        <end position="214"/>
    </location>
</feature>
<evidence type="ECO:0000256" key="2">
    <source>
        <dbReference type="SAM" id="Phobius"/>
    </source>
</evidence>
<comment type="caution">
    <text evidence="4">The sequence shown here is derived from an EMBL/GenBank/DDBJ whole genome shotgun (WGS) entry which is preliminary data.</text>
</comment>
<keyword evidence="2" id="KW-0812">Transmembrane</keyword>
<feature type="compositionally biased region" description="Pro residues" evidence="1">
    <location>
        <begin position="75"/>
        <end position="88"/>
    </location>
</feature>
<keyword evidence="5" id="KW-1185">Reference proteome</keyword>
<feature type="compositionally biased region" description="Low complexity" evidence="1">
    <location>
        <begin position="146"/>
        <end position="158"/>
    </location>
</feature>
<feature type="compositionally biased region" description="Polar residues" evidence="1">
    <location>
        <begin position="201"/>
        <end position="214"/>
    </location>
</feature>
<evidence type="ECO:0000256" key="3">
    <source>
        <dbReference type="SAM" id="SignalP"/>
    </source>
</evidence>
<keyword evidence="2" id="KW-0472">Membrane</keyword>
<evidence type="ECO:0000313" key="4">
    <source>
        <dbReference type="EMBL" id="KAK2120722.1"/>
    </source>
</evidence>
<protein>
    <submittedName>
        <fullName evidence="4">Uncharacterized protein</fullName>
    </submittedName>
</protein>
<evidence type="ECO:0000256" key="1">
    <source>
        <dbReference type="SAM" id="MobiDB-lite"/>
    </source>
</evidence>
<accession>A0ABQ9WGF1</accession>
<keyword evidence="3" id="KW-0732">Signal</keyword>
<feature type="signal peptide" evidence="3">
    <location>
        <begin position="1"/>
        <end position="23"/>
    </location>
</feature>